<gene>
    <name evidence="2" type="ORF">ElyMa_002979000</name>
</gene>
<reference evidence="2 3" key="1">
    <citation type="journal article" date="2021" name="Elife">
        <title>Chloroplast acquisition without the gene transfer in kleptoplastic sea slugs, Plakobranchus ocellatus.</title>
        <authorList>
            <person name="Maeda T."/>
            <person name="Takahashi S."/>
            <person name="Yoshida T."/>
            <person name="Shimamura S."/>
            <person name="Takaki Y."/>
            <person name="Nagai Y."/>
            <person name="Toyoda A."/>
            <person name="Suzuki Y."/>
            <person name="Arimoto A."/>
            <person name="Ishii H."/>
            <person name="Satoh N."/>
            <person name="Nishiyama T."/>
            <person name="Hasebe M."/>
            <person name="Maruyama T."/>
            <person name="Minagawa J."/>
            <person name="Obokata J."/>
            <person name="Shigenobu S."/>
        </authorList>
    </citation>
    <scope>NUCLEOTIDE SEQUENCE [LARGE SCALE GENOMIC DNA]</scope>
</reference>
<evidence type="ECO:0000313" key="3">
    <source>
        <dbReference type="Proteomes" id="UP000762676"/>
    </source>
</evidence>
<dbReference type="AlphaFoldDB" id="A0AAV4I9B0"/>
<organism evidence="2 3">
    <name type="scientific">Elysia marginata</name>
    <dbReference type="NCBI Taxonomy" id="1093978"/>
    <lineage>
        <taxon>Eukaryota</taxon>
        <taxon>Metazoa</taxon>
        <taxon>Spiralia</taxon>
        <taxon>Lophotrochozoa</taxon>
        <taxon>Mollusca</taxon>
        <taxon>Gastropoda</taxon>
        <taxon>Heterobranchia</taxon>
        <taxon>Euthyneura</taxon>
        <taxon>Panpulmonata</taxon>
        <taxon>Sacoglossa</taxon>
        <taxon>Placobranchoidea</taxon>
        <taxon>Plakobranchidae</taxon>
        <taxon>Elysia</taxon>
    </lineage>
</organism>
<accession>A0AAV4I9B0</accession>
<keyword evidence="3" id="KW-1185">Reference proteome</keyword>
<evidence type="ECO:0000256" key="1">
    <source>
        <dbReference type="SAM" id="MobiDB-lite"/>
    </source>
</evidence>
<sequence length="111" mass="13356">MRSIISIHWPKIISNTDLCERTQQQPMEVEMKRRKWRWIGHTWKPRQCITRHGLVRNPQGRRARERPRMTRKRETEAEIASALKTWKELKEVAQDRMVWRTFCGGPCFPGS</sequence>
<evidence type="ECO:0000313" key="2">
    <source>
        <dbReference type="EMBL" id="GFS07019.1"/>
    </source>
</evidence>
<dbReference type="Proteomes" id="UP000762676">
    <property type="component" value="Unassembled WGS sequence"/>
</dbReference>
<proteinExistence type="predicted"/>
<name>A0AAV4I9B0_9GAST</name>
<feature type="compositionally biased region" description="Basic and acidic residues" evidence="1">
    <location>
        <begin position="66"/>
        <end position="76"/>
    </location>
</feature>
<feature type="region of interest" description="Disordered" evidence="1">
    <location>
        <begin position="51"/>
        <end position="76"/>
    </location>
</feature>
<comment type="caution">
    <text evidence="2">The sequence shown here is derived from an EMBL/GenBank/DDBJ whole genome shotgun (WGS) entry which is preliminary data.</text>
</comment>
<dbReference type="EMBL" id="BMAT01006140">
    <property type="protein sequence ID" value="GFS07019.1"/>
    <property type="molecule type" value="Genomic_DNA"/>
</dbReference>
<protein>
    <submittedName>
        <fullName evidence="2">Uncharacterized protein</fullName>
    </submittedName>
</protein>